<evidence type="ECO:0000313" key="1">
    <source>
        <dbReference type="EMBL" id="MCZ4245918.1"/>
    </source>
</evidence>
<sequence length="102" mass="11865">MANKIDEMLAMYGLSKNDSILPLLDFLSEEESRLYCWKLLRTYPDLKKENWLIGIEGGDYIYSFENNYILITDDIWSFNLIGKPAVLELLAKKIKAIKLSEL</sequence>
<reference evidence="1" key="1">
    <citation type="submission" date="2022-12" db="EMBL/GenBank/DDBJ databases">
        <title>Genome sequence of HCMS5-2.</title>
        <authorList>
            <person name="Woo H."/>
        </authorList>
    </citation>
    <scope>NUCLEOTIDE SEQUENCE</scope>
    <source>
        <strain evidence="1">HCMS5-2</strain>
    </source>
</reference>
<evidence type="ECO:0000313" key="2">
    <source>
        <dbReference type="Proteomes" id="UP001144347"/>
    </source>
</evidence>
<comment type="caution">
    <text evidence="1">The sequence shown here is derived from an EMBL/GenBank/DDBJ whole genome shotgun (WGS) entry which is preliminary data.</text>
</comment>
<gene>
    <name evidence="1" type="ORF">O0955_18040</name>
</gene>
<keyword evidence="2" id="KW-1185">Reference proteome</keyword>
<proteinExistence type="predicted"/>
<accession>A0ABT4LDE7</accession>
<dbReference type="EMBL" id="JAPWGM010000009">
    <property type="protein sequence ID" value="MCZ4245918.1"/>
    <property type="molecule type" value="Genomic_DNA"/>
</dbReference>
<dbReference type="RefSeq" id="WP_269428959.1">
    <property type="nucleotide sequence ID" value="NZ_JAPWGM010000009.1"/>
</dbReference>
<name>A0ABT4LDE7_9SPHI</name>
<organism evidence="1 2">
    <name type="scientific">Pedobacter punctiformis</name>
    <dbReference type="NCBI Taxonomy" id="3004097"/>
    <lineage>
        <taxon>Bacteria</taxon>
        <taxon>Pseudomonadati</taxon>
        <taxon>Bacteroidota</taxon>
        <taxon>Sphingobacteriia</taxon>
        <taxon>Sphingobacteriales</taxon>
        <taxon>Sphingobacteriaceae</taxon>
        <taxon>Pedobacter</taxon>
    </lineage>
</organism>
<protein>
    <submittedName>
        <fullName evidence="1">Uncharacterized protein</fullName>
    </submittedName>
</protein>
<dbReference type="Proteomes" id="UP001144347">
    <property type="component" value="Unassembled WGS sequence"/>
</dbReference>